<name>A0A1C3YTN7_9BACT</name>
<proteinExistence type="inferred from homology"/>
<dbReference type="InterPro" id="IPR051338">
    <property type="entry name" value="NodU/CmcH_Carbamoyltrnsfr"/>
</dbReference>
<dbReference type="Gene3D" id="3.90.870.20">
    <property type="entry name" value="Carbamoyltransferase, C-terminal domain"/>
    <property type="match status" value="1"/>
</dbReference>
<evidence type="ECO:0000259" key="2">
    <source>
        <dbReference type="Pfam" id="PF02543"/>
    </source>
</evidence>
<dbReference type="InterPro" id="IPR038152">
    <property type="entry name" value="Carbam_trans_C_sf"/>
</dbReference>
<protein>
    <submittedName>
        <fullName evidence="4">Carbamoyltransferase</fullName>
    </submittedName>
</protein>
<dbReference type="RefSeq" id="WP_089707903.1">
    <property type="nucleotide sequence ID" value="NZ_FMAR01000001.1"/>
</dbReference>
<feature type="domain" description="Carbamoyltransferase" evidence="2">
    <location>
        <begin position="3"/>
        <end position="70"/>
    </location>
</feature>
<dbReference type="InterPro" id="IPR043129">
    <property type="entry name" value="ATPase_NBD"/>
</dbReference>
<feature type="domain" description="Carbamoyltransferase C-terminal" evidence="3">
    <location>
        <begin position="386"/>
        <end position="553"/>
    </location>
</feature>
<keyword evidence="5" id="KW-1185">Reference proteome</keyword>
<dbReference type="Pfam" id="PF02543">
    <property type="entry name" value="Carbam_trans_N"/>
    <property type="match status" value="2"/>
</dbReference>
<dbReference type="AlphaFoldDB" id="A0A1C3YTN7"/>
<dbReference type="InterPro" id="IPR003696">
    <property type="entry name" value="Carbtransf_dom"/>
</dbReference>
<evidence type="ECO:0000256" key="1">
    <source>
        <dbReference type="ARBA" id="ARBA00006129"/>
    </source>
</evidence>
<reference evidence="4 5" key="1">
    <citation type="submission" date="2016-08" db="EMBL/GenBank/DDBJ databases">
        <authorList>
            <person name="Seilhamer J.J."/>
        </authorList>
    </citation>
    <scope>NUCLEOTIDE SEQUENCE [LARGE SCALE GENOMIC DNA]</scope>
    <source>
        <strain evidence="4 5">A37T2</strain>
    </source>
</reference>
<dbReference type="PANTHER" id="PTHR34847:SF1">
    <property type="entry name" value="NODULATION PROTEIN U"/>
    <property type="match status" value="1"/>
</dbReference>
<dbReference type="GO" id="GO:0016740">
    <property type="term" value="F:transferase activity"/>
    <property type="evidence" value="ECO:0007669"/>
    <property type="project" value="UniProtKB-KW"/>
</dbReference>
<dbReference type="Proteomes" id="UP000242818">
    <property type="component" value="Unassembled WGS sequence"/>
</dbReference>
<organism evidence="4 5">
    <name type="scientific">Chitinophaga costaii</name>
    <dbReference type="NCBI Taxonomy" id="1335309"/>
    <lineage>
        <taxon>Bacteria</taxon>
        <taxon>Pseudomonadati</taxon>
        <taxon>Bacteroidota</taxon>
        <taxon>Chitinophagia</taxon>
        <taxon>Chitinophagales</taxon>
        <taxon>Chitinophagaceae</taxon>
        <taxon>Chitinophaga</taxon>
    </lineage>
</organism>
<keyword evidence="4" id="KW-0808">Transferase</keyword>
<evidence type="ECO:0000313" key="5">
    <source>
        <dbReference type="Proteomes" id="UP000242818"/>
    </source>
</evidence>
<comment type="similarity">
    <text evidence="1">Belongs to the NodU/CmcH family.</text>
</comment>
<dbReference type="SUPFAM" id="SSF53067">
    <property type="entry name" value="Actin-like ATPase domain"/>
    <property type="match status" value="1"/>
</dbReference>
<dbReference type="Pfam" id="PF16861">
    <property type="entry name" value="Carbam_trans_C"/>
    <property type="match status" value="1"/>
</dbReference>
<dbReference type="CDD" id="cd24098">
    <property type="entry name" value="ASKHA_NBD_TobZ_N"/>
    <property type="match status" value="1"/>
</dbReference>
<dbReference type="InterPro" id="IPR031730">
    <property type="entry name" value="Carbam_trans_C"/>
</dbReference>
<sequence>MNIIGVSAFFHDAACCLLQNGILKYAAEEERFTRRKADASAPIHAMKYCLREAGLSITDIDCLAYYEDPSKKLARQIWSGILGHPGELLGSVSPGHVETQIREVLGYQGQIKYVDHHLSHSASSFYFSGFRESAVFTVDGVGEWATTTYGVGNAKGVKIFEEVDFPDSLGLLYSTITSYLGFGVNDGEYKVMGLAPYGAPGYVKQMRRLVQMEAGGKYKLDMRYFDFLAGICMYSPELAELFGRPPRMEDAEMEQFHMDIAKSLQVVLEEILLEKARYLHDCTGMENLCMAGGVALNCVANGKVLKHGPFKQLFVQPAANDAGGCMGAAAYAYVDLTGESMPVEKMKHVYLGPAYTNNDIKKFLAPTNIIYTDCTGDPDRLCTLTAEKIKEGKVIGWFQGRMEFGPRSLGARSILADPRHPSMRERINAMVKKREGFRPFAPAVIEHRAAEYFDLDHPSPFMLETCQMIADVSLPAITHVDGSARVQTVNPHTNPRFYALLEAFDRITGCPILLNTSFNIKGEPIVCNIEDAMKCFITTDIDCLVIGDFIISREENSLELLQFLLMHERSIYSTLNHNVYTFV</sequence>
<evidence type="ECO:0000259" key="3">
    <source>
        <dbReference type="Pfam" id="PF16861"/>
    </source>
</evidence>
<dbReference type="OrthoDB" id="9780777at2"/>
<dbReference type="PANTHER" id="PTHR34847">
    <property type="entry name" value="NODULATION PROTEIN U"/>
    <property type="match status" value="1"/>
</dbReference>
<gene>
    <name evidence="4" type="ORF">GA0116948_101101</name>
</gene>
<dbReference type="STRING" id="1335309.GA0116948_101101"/>
<accession>A0A1C3YTN7</accession>
<evidence type="ECO:0000313" key="4">
    <source>
        <dbReference type="EMBL" id="SCB73419.1"/>
    </source>
</evidence>
<feature type="domain" description="Carbamoyltransferase" evidence="2">
    <location>
        <begin position="110"/>
        <end position="329"/>
    </location>
</feature>
<dbReference type="Gene3D" id="3.30.420.40">
    <property type="match status" value="2"/>
</dbReference>
<dbReference type="EMBL" id="FMAR01000001">
    <property type="protein sequence ID" value="SCB73419.1"/>
    <property type="molecule type" value="Genomic_DNA"/>
</dbReference>